<accession>A0AAV1DEN1</accession>
<sequence>MDYYSRVQEFYVQDEFTITDLEEDEPVPCSSSRGFPTFLVMHSESEQNAQPTVFPDSSSEENAPPENRLDDLDFVPDLFIPNVLDFPPFDEVTSPVFVLHAAFDDSVIDRENKSSAYSDSSVEPLVSQFQSSVIASPSTKSSATIRKRSFSHFTEGSQGWTMSAPAWEDLTDSDSEDSVIQYRMTVRQVVSDPKTLPAQVIKKPRGSLKSNQRS</sequence>
<evidence type="ECO:0000313" key="3">
    <source>
        <dbReference type="Proteomes" id="UP001161247"/>
    </source>
</evidence>
<feature type="region of interest" description="Disordered" evidence="1">
    <location>
        <begin position="45"/>
        <end position="68"/>
    </location>
</feature>
<dbReference type="Proteomes" id="UP001161247">
    <property type="component" value="Chromosome 5"/>
</dbReference>
<protein>
    <submittedName>
        <fullName evidence="2">OLC1v1005202C1</fullName>
    </submittedName>
</protein>
<evidence type="ECO:0000256" key="1">
    <source>
        <dbReference type="SAM" id="MobiDB-lite"/>
    </source>
</evidence>
<dbReference type="EMBL" id="OX459122">
    <property type="protein sequence ID" value="CAI9106133.1"/>
    <property type="molecule type" value="Genomic_DNA"/>
</dbReference>
<reference evidence="2" key="1">
    <citation type="submission" date="2023-03" db="EMBL/GenBank/DDBJ databases">
        <authorList>
            <person name="Julca I."/>
        </authorList>
    </citation>
    <scope>NUCLEOTIDE SEQUENCE</scope>
</reference>
<keyword evidence="3" id="KW-1185">Reference proteome</keyword>
<gene>
    <name evidence="2" type="ORF">OLC1_LOCUS14693</name>
</gene>
<evidence type="ECO:0000313" key="2">
    <source>
        <dbReference type="EMBL" id="CAI9106133.1"/>
    </source>
</evidence>
<organism evidence="2 3">
    <name type="scientific">Oldenlandia corymbosa var. corymbosa</name>
    <dbReference type="NCBI Taxonomy" id="529605"/>
    <lineage>
        <taxon>Eukaryota</taxon>
        <taxon>Viridiplantae</taxon>
        <taxon>Streptophyta</taxon>
        <taxon>Embryophyta</taxon>
        <taxon>Tracheophyta</taxon>
        <taxon>Spermatophyta</taxon>
        <taxon>Magnoliopsida</taxon>
        <taxon>eudicotyledons</taxon>
        <taxon>Gunneridae</taxon>
        <taxon>Pentapetalae</taxon>
        <taxon>asterids</taxon>
        <taxon>lamiids</taxon>
        <taxon>Gentianales</taxon>
        <taxon>Rubiaceae</taxon>
        <taxon>Rubioideae</taxon>
        <taxon>Spermacoceae</taxon>
        <taxon>Hedyotis-Oldenlandia complex</taxon>
        <taxon>Oldenlandia</taxon>
    </lineage>
</organism>
<feature type="compositionally biased region" description="Polar residues" evidence="1">
    <location>
        <begin position="46"/>
        <end position="61"/>
    </location>
</feature>
<dbReference type="AlphaFoldDB" id="A0AAV1DEN1"/>
<proteinExistence type="predicted"/>
<feature type="region of interest" description="Disordered" evidence="1">
    <location>
        <begin position="195"/>
        <end position="214"/>
    </location>
</feature>
<name>A0AAV1DEN1_OLDCO</name>